<evidence type="ECO:0000313" key="2">
    <source>
        <dbReference type="Proteomes" id="UP000076858"/>
    </source>
</evidence>
<name>A0A162BQ42_9CRUS</name>
<protein>
    <submittedName>
        <fullName evidence="1">Uncharacterized protein</fullName>
    </submittedName>
</protein>
<reference evidence="1 2" key="1">
    <citation type="submission" date="2016-03" db="EMBL/GenBank/DDBJ databases">
        <title>EvidentialGene: Evidence-directed Construction of Genes on Genomes.</title>
        <authorList>
            <person name="Gilbert D.G."/>
            <person name="Choi J.-H."/>
            <person name="Mockaitis K."/>
            <person name="Colbourne J."/>
            <person name="Pfrender M."/>
        </authorList>
    </citation>
    <scope>NUCLEOTIDE SEQUENCE [LARGE SCALE GENOMIC DNA]</scope>
    <source>
        <strain evidence="1 2">Xinb3</strain>
        <tissue evidence="1">Complete organism</tissue>
    </source>
</reference>
<dbReference type="Proteomes" id="UP000076858">
    <property type="component" value="Unassembled WGS sequence"/>
</dbReference>
<organism evidence="1 2">
    <name type="scientific">Daphnia magna</name>
    <dbReference type="NCBI Taxonomy" id="35525"/>
    <lineage>
        <taxon>Eukaryota</taxon>
        <taxon>Metazoa</taxon>
        <taxon>Ecdysozoa</taxon>
        <taxon>Arthropoda</taxon>
        <taxon>Crustacea</taxon>
        <taxon>Branchiopoda</taxon>
        <taxon>Diplostraca</taxon>
        <taxon>Cladocera</taxon>
        <taxon>Anomopoda</taxon>
        <taxon>Daphniidae</taxon>
        <taxon>Daphnia</taxon>
    </lineage>
</organism>
<comment type="caution">
    <text evidence="1">The sequence shown here is derived from an EMBL/GenBank/DDBJ whole genome shotgun (WGS) entry which is preliminary data.</text>
</comment>
<dbReference type="AlphaFoldDB" id="A0A162BQ42"/>
<proteinExistence type="predicted"/>
<feature type="non-terminal residue" evidence="1">
    <location>
        <position position="126"/>
    </location>
</feature>
<evidence type="ECO:0000313" key="1">
    <source>
        <dbReference type="EMBL" id="KZR96030.1"/>
    </source>
</evidence>
<keyword evidence="2" id="KW-1185">Reference proteome</keyword>
<sequence length="126" mass="14418">MELFHGKYKGCEKVTLNNTVIVFANQLPNLDRLSLDRWVFFHTKLGPVGVNCIGHADDYYACTIDKENEISSIKTCHQNPLPKKDSDAYQEYLDNYNVPRNLRLTAVNRLAFPNATSHSGMILRLF</sequence>
<dbReference type="OrthoDB" id="1926167at2759"/>
<gene>
    <name evidence="1" type="ORF">APZ42_009864</name>
</gene>
<dbReference type="EMBL" id="LRGB01026368">
    <property type="protein sequence ID" value="KZR96030.1"/>
    <property type="molecule type" value="Genomic_DNA"/>
</dbReference>
<accession>A0A162BQ42</accession>